<dbReference type="PANTHER" id="PTHR30327:SF1">
    <property type="entry name" value="UPF0301 PROTEIN YQGE"/>
    <property type="match status" value="1"/>
</dbReference>
<dbReference type="AlphaFoldDB" id="A0A150X520"/>
<dbReference type="Pfam" id="PF02622">
    <property type="entry name" value="DUF179"/>
    <property type="match status" value="1"/>
</dbReference>
<dbReference type="EMBL" id="LRPC01000028">
    <property type="protein sequence ID" value="KYG73784.1"/>
    <property type="molecule type" value="Genomic_DNA"/>
</dbReference>
<dbReference type="Proteomes" id="UP000075606">
    <property type="component" value="Unassembled WGS sequence"/>
</dbReference>
<dbReference type="OrthoDB" id="9807486at2"/>
<comment type="similarity">
    <text evidence="1">Belongs to the UPF0301 (AlgH) family.</text>
</comment>
<evidence type="ECO:0000256" key="1">
    <source>
        <dbReference type="ARBA" id="ARBA00009600"/>
    </source>
</evidence>
<dbReference type="InterPro" id="IPR003774">
    <property type="entry name" value="AlgH-like"/>
</dbReference>
<dbReference type="PANTHER" id="PTHR30327">
    <property type="entry name" value="UNCHARACTERIZED PROTEIN YQGE"/>
    <property type="match status" value="1"/>
</dbReference>
<reference evidence="2 3" key="1">
    <citation type="submission" date="2016-01" db="EMBL/GenBank/DDBJ databases">
        <title>Genome sequencing of Roseivirga spongicola UST030701-084.</title>
        <authorList>
            <person name="Selvaratnam C."/>
            <person name="Thevarajoo S."/>
            <person name="Goh K.M."/>
            <person name="Ee R."/>
            <person name="Chan K.-G."/>
            <person name="Chong C.S."/>
        </authorList>
    </citation>
    <scope>NUCLEOTIDE SEQUENCE [LARGE SCALE GENOMIC DNA]</scope>
    <source>
        <strain evidence="2 3">UST030701-084</strain>
    </source>
</reference>
<evidence type="ECO:0000313" key="2">
    <source>
        <dbReference type="EMBL" id="KYG73784.1"/>
    </source>
</evidence>
<accession>A0A150X520</accession>
<dbReference type="Gene3D" id="3.40.1740.10">
    <property type="entry name" value="VC0467-like"/>
    <property type="match status" value="1"/>
</dbReference>
<comment type="caution">
    <text evidence="2">The sequence shown here is derived from an EMBL/GenBank/DDBJ whole genome shotgun (WGS) entry which is preliminary data.</text>
</comment>
<gene>
    <name evidence="2" type="ORF">AWW68_13995</name>
</gene>
<organism evidence="2 3">
    <name type="scientific">Roseivirga spongicola</name>
    <dbReference type="NCBI Taxonomy" id="333140"/>
    <lineage>
        <taxon>Bacteria</taxon>
        <taxon>Pseudomonadati</taxon>
        <taxon>Bacteroidota</taxon>
        <taxon>Cytophagia</taxon>
        <taxon>Cytophagales</taxon>
        <taxon>Roseivirgaceae</taxon>
        <taxon>Roseivirga</taxon>
    </lineage>
</organism>
<protein>
    <submittedName>
        <fullName evidence="2">Uncharacterized protein</fullName>
    </submittedName>
</protein>
<evidence type="ECO:0000313" key="3">
    <source>
        <dbReference type="Proteomes" id="UP000075606"/>
    </source>
</evidence>
<dbReference type="SUPFAM" id="SSF143456">
    <property type="entry name" value="VC0467-like"/>
    <property type="match status" value="1"/>
</dbReference>
<dbReference type="STRING" id="333140.AWW68_13995"/>
<name>A0A150X520_9BACT</name>
<keyword evidence="3" id="KW-1185">Reference proteome</keyword>
<sequence length="191" mass="21928">MFEYDKNIPDPERGDFLISEPFLTDPNFERTVILVCEHSDEGTFGLVLNKISDLTLSDVMSEEISFNGYLNVGGPVEQNTLHFVHRLKDDVPGAIELNNELKWSGDFERIKFLLNSGMINEDDIQFFLGYSGWGAGQLREELDNQSWFVRKKATASEIFDMESDILWKSILKQMGGKYKVFSNYPVDPRLN</sequence>
<dbReference type="GO" id="GO:0005829">
    <property type="term" value="C:cytosol"/>
    <property type="evidence" value="ECO:0007669"/>
    <property type="project" value="TreeGrafter"/>
</dbReference>
<proteinExistence type="inferred from homology"/>